<feature type="signal peptide" evidence="2">
    <location>
        <begin position="1"/>
        <end position="22"/>
    </location>
</feature>
<accession>A0AAV7JYP6</accession>
<organism evidence="3 4">
    <name type="scientific">Oopsacas minuta</name>
    <dbReference type="NCBI Taxonomy" id="111878"/>
    <lineage>
        <taxon>Eukaryota</taxon>
        <taxon>Metazoa</taxon>
        <taxon>Porifera</taxon>
        <taxon>Hexactinellida</taxon>
        <taxon>Hexasterophora</taxon>
        <taxon>Lyssacinosida</taxon>
        <taxon>Leucopsacidae</taxon>
        <taxon>Oopsacas</taxon>
    </lineage>
</organism>
<name>A0AAV7JYP6_9METZ</name>
<feature type="region of interest" description="Disordered" evidence="1">
    <location>
        <begin position="75"/>
        <end position="99"/>
    </location>
</feature>
<keyword evidence="4" id="KW-1185">Reference proteome</keyword>
<proteinExistence type="predicted"/>
<evidence type="ECO:0000313" key="4">
    <source>
        <dbReference type="Proteomes" id="UP001165289"/>
    </source>
</evidence>
<evidence type="ECO:0000256" key="2">
    <source>
        <dbReference type="SAM" id="SignalP"/>
    </source>
</evidence>
<feature type="chain" id="PRO_5043372670" evidence="2">
    <location>
        <begin position="23"/>
        <end position="99"/>
    </location>
</feature>
<dbReference type="Proteomes" id="UP001165289">
    <property type="component" value="Unassembled WGS sequence"/>
</dbReference>
<reference evidence="3 4" key="1">
    <citation type="journal article" date="2023" name="BMC Biol.">
        <title>The compact genome of the sponge Oopsacas minuta (Hexactinellida) is lacking key metazoan core genes.</title>
        <authorList>
            <person name="Santini S."/>
            <person name="Schenkelaars Q."/>
            <person name="Jourda C."/>
            <person name="Duchesne M."/>
            <person name="Belahbib H."/>
            <person name="Rocher C."/>
            <person name="Selva M."/>
            <person name="Riesgo A."/>
            <person name="Vervoort M."/>
            <person name="Leys S.P."/>
            <person name="Kodjabachian L."/>
            <person name="Le Bivic A."/>
            <person name="Borchiellini C."/>
            <person name="Claverie J.M."/>
            <person name="Renard E."/>
        </authorList>
    </citation>
    <scope>NUCLEOTIDE SEQUENCE [LARGE SCALE GENOMIC DNA]</scope>
    <source>
        <strain evidence="3">SPO-2</strain>
    </source>
</reference>
<evidence type="ECO:0000313" key="3">
    <source>
        <dbReference type="EMBL" id="KAI6653806.1"/>
    </source>
</evidence>
<comment type="caution">
    <text evidence="3">The sequence shown here is derived from an EMBL/GenBank/DDBJ whole genome shotgun (WGS) entry which is preliminary data.</text>
</comment>
<evidence type="ECO:0000256" key="1">
    <source>
        <dbReference type="SAM" id="MobiDB-lite"/>
    </source>
</evidence>
<keyword evidence="2" id="KW-0732">Signal</keyword>
<feature type="compositionally biased region" description="Polar residues" evidence="1">
    <location>
        <begin position="82"/>
        <end position="99"/>
    </location>
</feature>
<sequence>MRISIGILFSCIFLLNVALVESTGTVSINFYKFSSDKKVDGSSCDSFGGDCDALFYFKYRECYSSFSSCRKETSKYYKSGDDSGTPNRQYDLTTSIHSQ</sequence>
<gene>
    <name evidence="3" type="ORF">LOD99_3309</name>
</gene>
<dbReference type="AlphaFoldDB" id="A0AAV7JYP6"/>
<dbReference type="EMBL" id="JAKMXF010000255">
    <property type="protein sequence ID" value="KAI6653806.1"/>
    <property type="molecule type" value="Genomic_DNA"/>
</dbReference>
<protein>
    <submittedName>
        <fullName evidence="3">Uncharacterized protein</fullName>
    </submittedName>
</protein>